<dbReference type="Gene3D" id="3.30.70.1070">
    <property type="entry name" value="Sporulation related repeat"/>
    <property type="match status" value="1"/>
</dbReference>
<keyword evidence="2" id="KW-1133">Transmembrane helix</keyword>
<proteinExistence type="predicted"/>
<dbReference type="InterPro" id="IPR007730">
    <property type="entry name" value="SPOR-like_dom"/>
</dbReference>
<dbReference type="AlphaFoldDB" id="X1BLK8"/>
<dbReference type="Pfam" id="PF05036">
    <property type="entry name" value="SPOR"/>
    <property type="match status" value="1"/>
</dbReference>
<keyword evidence="2" id="KW-0812">Transmembrane</keyword>
<dbReference type="PROSITE" id="PS51724">
    <property type="entry name" value="SPOR"/>
    <property type="match status" value="1"/>
</dbReference>
<evidence type="ECO:0000313" key="4">
    <source>
        <dbReference type="EMBL" id="GAG72976.1"/>
    </source>
</evidence>
<keyword evidence="2" id="KW-0472">Membrane</keyword>
<evidence type="ECO:0000259" key="3">
    <source>
        <dbReference type="PROSITE" id="PS51724"/>
    </source>
</evidence>
<gene>
    <name evidence="4" type="ORF">S01H4_02320</name>
</gene>
<dbReference type="GO" id="GO:0042834">
    <property type="term" value="F:peptidoglycan binding"/>
    <property type="evidence" value="ECO:0007669"/>
    <property type="project" value="InterPro"/>
</dbReference>
<dbReference type="PANTHER" id="PTHR34183:SF1">
    <property type="entry name" value="ENDOLYTIC PEPTIDOGLYCAN TRANSGLYCOSYLASE RLPA"/>
    <property type="match status" value="1"/>
</dbReference>
<dbReference type="SUPFAM" id="SSF110997">
    <property type="entry name" value="Sporulation related repeat"/>
    <property type="match status" value="1"/>
</dbReference>
<comment type="caution">
    <text evidence="4">The sequence shown here is derived from an EMBL/GenBank/DDBJ whole genome shotgun (WGS) entry which is preliminary data.</text>
</comment>
<feature type="transmembrane region" description="Helical" evidence="2">
    <location>
        <begin position="16"/>
        <end position="36"/>
    </location>
</feature>
<organism evidence="4">
    <name type="scientific">marine sediment metagenome</name>
    <dbReference type="NCBI Taxonomy" id="412755"/>
    <lineage>
        <taxon>unclassified sequences</taxon>
        <taxon>metagenomes</taxon>
        <taxon>ecological metagenomes</taxon>
    </lineage>
</organism>
<evidence type="ECO:0000256" key="1">
    <source>
        <dbReference type="SAM" id="MobiDB-lite"/>
    </source>
</evidence>
<evidence type="ECO:0000256" key="2">
    <source>
        <dbReference type="SAM" id="Phobius"/>
    </source>
</evidence>
<dbReference type="PANTHER" id="PTHR34183">
    <property type="entry name" value="ENDOLYTIC PEPTIDOGLYCAN TRANSGLYCOSYLASE RLPA"/>
    <property type="match status" value="1"/>
</dbReference>
<reference evidence="4" key="1">
    <citation type="journal article" date="2014" name="Front. Microbiol.">
        <title>High frequency of phylogenetically diverse reductive dehalogenase-homologous genes in deep subseafloor sedimentary metagenomes.</title>
        <authorList>
            <person name="Kawai M."/>
            <person name="Futagami T."/>
            <person name="Toyoda A."/>
            <person name="Takaki Y."/>
            <person name="Nishi S."/>
            <person name="Hori S."/>
            <person name="Arai W."/>
            <person name="Tsubouchi T."/>
            <person name="Morono Y."/>
            <person name="Uchiyama I."/>
            <person name="Ito T."/>
            <person name="Fujiyama A."/>
            <person name="Inagaki F."/>
            <person name="Takami H."/>
        </authorList>
    </citation>
    <scope>NUCLEOTIDE SEQUENCE</scope>
    <source>
        <strain evidence="4">Expedition CK06-06</strain>
    </source>
</reference>
<dbReference type="EMBL" id="BART01000496">
    <property type="protein sequence ID" value="GAG72976.1"/>
    <property type="molecule type" value="Genomic_DNA"/>
</dbReference>
<name>X1BLK8_9ZZZZ</name>
<dbReference type="InterPro" id="IPR036680">
    <property type="entry name" value="SPOR-like_sf"/>
</dbReference>
<accession>X1BLK8</accession>
<sequence length="196" mass="22433">MRKASRIYKRKSRSNLETFIILIGAIIILGVAFNLARDRSYIPPEEPIIVEEEKVESPVIKVPVELPQKEIVEKVEEKEKFPEEGIKKEVTPEEKPPPTEPSVIKTPEVEPEVKIVKESEIVSDKKVYTVQVGAFSKEKNAQNLAKEIRDKGYQTYVVKGKTLYKVQVGEFKSYEEAQNISQKLKELGYPIFVTTR</sequence>
<protein>
    <recommendedName>
        <fullName evidence="3">SPOR domain-containing protein</fullName>
    </recommendedName>
</protein>
<feature type="compositionally biased region" description="Basic and acidic residues" evidence="1">
    <location>
        <begin position="83"/>
        <end position="97"/>
    </location>
</feature>
<feature type="domain" description="SPOR" evidence="3">
    <location>
        <begin position="122"/>
        <end position="196"/>
    </location>
</feature>
<feature type="region of interest" description="Disordered" evidence="1">
    <location>
        <begin position="83"/>
        <end position="105"/>
    </location>
</feature>